<proteinExistence type="predicted"/>
<dbReference type="RefSeq" id="XP_029238281.1">
    <property type="nucleotide sequence ID" value="XM_029381800.1"/>
</dbReference>
<reference evidence="2 3" key="1">
    <citation type="journal article" date="2018" name="BMC Genomics">
        <title>Genomic comparison of Trypanosoma conorhini and Trypanosoma rangeli to Trypanosoma cruzi strains of high and low virulence.</title>
        <authorList>
            <person name="Bradwell K.R."/>
            <person name="Koparde V.N."/>
            <person name="Matveyev A.V."/>
            <person name="Serrano M.G."/>
            <person name="Alves J.M."/>
            <person name="Parikh H."/>
            <person name="Huang B."/>
            <person name="Lee V."/>
            <person name="Espinosa-Alvarez O."/>
            <person name="Ortiz P.A."/>
            <person name="Costa-Martins A.G."/>
            <person name="Teixeira M.M."/>
            <person name="Buck G.A."/>
        </authorList>
    </citation>
    <scope>NUCLEOTIDE SEQUENCE [LARGE SCALE GENOMIC DNA]</scope>
    <source>
        <strain evidence="2 3">AM80</strain>
    </source>
</reference>
<gene>
    <name evidence="2" type="ORF">TraAM80_04893</name>
</gene>
<keyword evidence="1" id="KW-0812">Transmembrane</keyword>
<dbReference type="Proteomes" id="UP000283634">
    <property type="component" value="Unassembled WGS sequence"/>
</dbReference>
<protein>
    <submittedName>
        <fullName evidence="2">Uncharacterized protein</fullName>
    </submittedName>
</protein>
<evidence type="ECO:0000313" key="2">
    <source>
        <dbReference type="EMBL" id="RNF04751.1"/>
    </source>
</evidence>
<feature type="transmembrane region" description="Helical" evidence="1">
    <location>
        <begin position="30"/>
        <end position="52"/>
    </location>
</feature>
<organism evidence="2 3">
    <name type="scientific">Trypanosoma rangeli</name>
    <dbReference type="NCBI Taxonomy" id="5698"/>
    <lineage>
        <taxon>Eukaryota</taxon>
        <taxon>Discoba</taxon>
        <taxon>Euglenozoa</taxon>
        <taxon>Kinetoplastea</taxon>
        <taxon>Metakinetoplastina</taxon>
        <taxon>Trypanosomatida</taxon>
        <taxon>Trypanosomatidae</taxon>
        <taxon>Trypanosoma</taxon>
        <taxon>Herpetosoma</taxon>
    </lineage>
</organism>
<evidence type="ECO:0000256" key="1">
    <source>
        <dbReference type="SAM" id="Phobius"/>
    </source>
</evidence>
<keyword evidence="1" id="KW-0472">Membrane</keyword>
<keyword evidence="1" id="KW-1133">Transmembrane helix</keyword>
<accession>A0A422NH19</accession>
<name>A0A422NH19_TRYRA</name>
<keyword evidence="3" id="KW-1185">Reference proteome</keyword>
<dbReference type="GeneID" id="40328826"/>
<evidence type="ECO:0000313" key="3">
    <source>
        <dbReference type="Proteomes" id="UP000283634"/>
    </source>
</evidence>
<comment type="caution">
    <text evidence="2">The sequence shown here is derived from an EMBL/GenBank/DDBJ whole genome shotgun (WGS) entry which is preliminary data.</text>
</comment>
<dbReference type="AlphaFoldDB" id="A0A422NH19"/>
<sequence length="115" mass="13078">MDLISGQNLTCVLCLPATHGAGEWFTASIYVFLLEAYFWLSAMQSGLCYLLVMPPEARRRSGYCARLELKVPERAQAVVGWRLWKETLGKTNCFLAWVCVNRGVWCRSRFPNARG</sequence>
<dbReference type="EMBL" id="MKGL01000154">
    <property type="protein sequence ID" value="RNF04751.1"/>
    <property type="molecule type" value="Genomic_DNA"/>
</dbReference>